<accession>A0A430RP58</accession>
<keyword evidence="1" id="KW-0238">DNA-binding</keyword>
<feature type="non-terminal residue" evidence="3">
    <location>
        <position position="1"/>
    </location>
</feature>
<dbReference type="RefSeq" id="WP_153186640.1">
    <property type="nucleotide sequence ID" value="NZ_PELW01000422.1"/>
</dbReference>
<name>A0A430RP58_THESC</name>
<dbReference type="Pfam" id="PF07282">
    <property type="entry name" value="Cas12f1-like_TNB"/>
    <property type="match status" value="1"/>
</dbReference>
<dbReference type="GO" id="GO:0003677">
    <property type="term" value="F:DNA binding"/>
    <property type="evidence" value="ECO:0007669"/>
    <property type="project" value="UniProtKB-KW"/>
</dbReference>
<comment type="caution">
    <text evidence="3">The sequence shown here is derived from an EMBL/GenBank/DDBJ whole genome shotgun (WGS) entry which is preliminary data.</text>
</comment>
<dbReference type="InterPro" id="IPR010095">
    <property type="entry name" value="Cas12f1-like_TNB"/>
</dbReference>
<evidence type="ECO:0000313" key="4">
    <source>
        <dbReference type="Proteomes" id="UP000286712"/>
    </source>
</evidence>
<protein>
    <recommendedName>
        <fullName evidence="2">Cas12f1-like TNB domain-containing protein</fullName>
    </recommendedName>
</protein>
<evidence type="ECO:0000256" key="1">
    <source>
        <dbReference type="ARBA" id="ARBA00023125"/>
    </source>
</evidence>
<sequence length="92" mass="10320">TSRTCHACGQVRKANRVHRGLYRCSCGWTAQADVNAALNIYEWAFHVSPVKGSSGRVARPVVLSFRLGWHTVRHGRSPYLGEPKRKECLRAS</sequence>
<evidence type="ECO:0000313" key="3">
    <source>
        <dbReference type="EMBL" id="RTH20724.1"/>
    </source>
</evidence>
<organism evidence="3 4">
    <name type="scientific">Thermus scotoductus</name>
    <dbReference type="NCBI Taxonomy" id="37636"/>
    <lineage>
        <taxon>Bacteria</taxon>
        <taxon>Thermotogati</taxon>
        <taxon>Deinococcota</taxon>
        <taxon>Deinococci</taxon>
        <taxon>Thermales</taxon>
        <taxon>Thermaceae</taxon>
        <taxon>Thermus</taxon>
    </lineage>
</organism>
<evidence type="ECO:0000259" key="2">
    <source>
        <dbReference type="Pfam" id="PF07282"/>
    </source>
</evidence>
<dbReference type="AlphaFoldDB" id="A0A430RP58"/>
<dbReference type="EMBL" id="PELW01000422">
    <property type="protein sequence ID" value="RTH20724.1"/>
    <property type="molecule type" value="Genomic_DNA"/>
</dbReference>
<gene>
    <name evidence="3" type="ORF">CSW40_14735</name>
</gene>
<dbReference type="Proteomes" id="UP000286712">
    <property type="component" value="Unassembled WGS sequence"/>
</dbReference>
<proteinExistence type="predicted"/>
<reference evidence="3 4" key="1">
    <citation type="journal article" date="2019" name="Extremophiles">
        <title>Biogeography of thermophiles and predominance of Thermus scotoductus in domestic water heaters.</title>
        <authorList>
            <person name="Wilpiszeski R.L."/>
            <person name="Zhang Z."/>
            <person name="House C.H."/>
        </authorList>
    </citation>
    <scope>NUCLEOTIDE SEQUENCE [LARGE SCALE GENOMIC DNA]</scope>
    <source>
        <strain evidence="3 4">27_S27</strain>
    </source>
</reference>
<feature type="domain" description="Cas12f1-like TNB" evidence="2">
    <location>
        <begin position="1"/>
        <end position="40"/>
    </location>
</feature>